<keyword evidence="2" id="KW-0719">Serine esterase</keyword>
<sequence>MASDYSEVSPVVETTHGKVQGTLLKTIYDEPFYAFDGVPYAEPPLGKLRFKQPFDLKPWLGVRDCTKPLDKCLQVHTQTKNIEGSEDCLYLYISVKTLTSKKPLPVMVYVHGGMFKTGDPTRRAWAPDYFMREDVVHISIGYRLGVIGFLSFKDPSVEVPGNAGLKDIVHALKWIKANAHNFNGNPEQITFFGHSSGSCLVQMLLASPQAEGLFNKAILMGGFGTETNRLPNMEYRMAKHLGYKGANSDADVFDFICKADPKLLVTAKFFTPEEKIKSDFAFMPFLPSVETYATPTSILFSEPIELQRNAWGNHIPIIIGITSGEGITFARSDTSEYAKNNPEMYLPQTLNLRCDPGQCIELGTSLLQFFSKNNEPDLAEIYNHNMAHAQQRVIRARLAYSKAKTYVYRFDFDSPDFNFYRIRSFGLGTHGASHADQLGYIYVLPIYTFKLEKSRREFGIICEMVSMFTEFAKTSDPNSNLTKPLVDWKPVTASGPYMVLNIAEELKFIQQPELNTCEITLPLGKIKGIKLKTIYNDDYYSFEKLPFAKPPIGELRFKSPQPARPWNGTLDCTHFDRKPVQRVLKTNFAEGVEDCLYLNVYSKKLISDKPLPVMVHIFGGAFSVGGATRETCGPDYFMAKDVVLVTFNYRLNCLGFLSLKDPSLNVPGNAGLKDQVLALKWVKQYISHFNGDENNITVFGQSAGGCCTHYMMCTEKTRGLFNKAILMSGTIYNYWSNNPPADFAYRLAKHHGYKGDNNDAKILKYLQAVPALQLVNYNLVTSEDRRNGFVYAFGPTVEPYVTEDCVVPKLQLEMAREAWSNDIPAMLGGTSFEGLNMYSTFAAKSKPLNNQVLDPPRVLPYDVRVNNTEEKSWHYSKKIAELHFGKIKTSSEFLFNFLDYQSYKAFWHGIDRALHSRLTYAKAATYLYRFDFDSPDFNFYRKKFCGNVVTKGVCHGDDLSYLFLNSNSWKLDKSSPEYRTIQRMIGIWSSFAATSNPNCEEIADVEWKPSTKEQAELVLNISNDVKIIDLPEHGKLQVWNSMYKPESLY</sequence>
<name>B4N899_DROWI</name>
<evidence type="ECO:0000256" key="5">
    <source>
        <dbReference type="ARBA" id="ARBA00023180"/>
    </source>
</evidence>
<dbReference type="Pfam" id="PF00135">
    <property type="entry name" value="COesterase"/>
    <property type="match status" value="2"/>
</dbReference>
<feature type="domain" description="Carboxylesterase type B" evidence="7">
    <location>
        <begin position="518"/>
        <end position="1039"/>
    </location>
</feature>
<reference evidence="8 9" key="1">
    <citation type="journal article" date="2007" name="Nature">
        <title>Evolution of genes and genomes on the Drosophila phylogeny.</title>
        <authorList>
            <consortium name="Drosophila 12 Genomes Consortium"/>
            <person name="Clark A.G."/>
            <person name="Eisen M.B."/>
            <person name="Smith D.R."/>
            <person name="Bergman C.M."/>
            <person name="Oliver B."/>
            <person name="Markow T.A."/>
            <person name="Kaufman T.C."/>
            <person name="Kellis M."/>
            <person name="Gelbart W."/>
            <person name="Iyer V.N."/>
            <person name="Pollard D.A."/>
            <person name="Sackton T.B."/>
            <person name="Larracuente A.M."/>
            <person name="Singh N.D."/>
            <person name="Abad J.P."/>
            <person name="Abt D.N."/>
            <person name="Adryan B."/>
            <person name="Aguade M."/>
            <person name="Akashi H."/>
            <person name="Anderson W.W."/>
            <person name="Aquadro C.F."/>
            <person name="Ardell D.H."/>
            <person name="Arguello R."/>
            <person name="Artieri C.G."/>
            <person name="Barbash D.A."/>
            <person name="Barker D."/>
            <person name="Barsanti P."/>
            <person name="Batterham P."/>
            <person name="Batzoglou S."/>
            <person name="Begun D."/>
            <person name="Bhutkar A."/>
            <person name="Blanco E."/>
            <person name="Bosak S.A."/>
            <person name="Bradley R.K."/>
            <person name="Brand A.D."/>
            <person name="Brent M.R."/>
            <person name="Brooks A.N."/>
            <person name="Brown R.H."/>
            <person name="Butlin R.K."/>
            <person name="Caggese C."/>
            <person name="Calvi B.R."/>
            <person name="Bernardo de Carvalho A."/>
            <person name="Caspi A."/>
            <person name="Castrezana S."/>
            <person name="Celniker S.E."/>
            <person name="Chang J.L."/>
            <person name="Chapple C."/>
            <person name="Chatterji S."/>
            <person name="Chinwalla A."/>
            <person name="Civetta A."/>
            <person name="Clifton S.W."/>
            <person name="Comeron J.M."/>
            <person name="Costello J.C."/>
            <person name="Coyne J.A."/>
            <person name="Daub J."/>
            <person name="David R.G."/>
            <person name="Delcher A.L."/>
            <person name="Delehaunty K."/>
            <person name="Do C.B."/>
            <person name="Ebling H."/>
            <person name="Edwards K."/>
            <person name="Eickbush T."/>
            <person name="Evans J.D."/>
            <person name="Filipski A."/>
            <person name="Findeiss S."/>
            <person name="Freyhult E."/>
            <person name="Fulton L."/>
            <person name="Fulton R."/>
            <person name="Garcia A.C."/>
            <person name="Gardiner A."/>
            <person name="Garfield D.A."/>
            <person name="Garvin B.E."/>
            <person name="Gibson G."/>
            <person name="Gilbert D."/>
            <person name="Gnerre S."/>
            <person name="Godfrey J."/>
            <person name="Good R."/>
            <person name="Gotea V."/>
            <person name="Gravely B."/>
            <person name="Greenberg A.J."/>
            <person name="Griffiths-Jones S."/>
            <person name="Gross S."/>
            <person name="Guigo R."/>
            <person name="Gustafson E.A."/>
            <person name="Haerty W."/>
            <person name="Hahn M.W."/>
            <person name="Halligan D.L."/>
            <person name="Halpern A.L."/>
            <person name="Halter G.M."/>
            <person name="Han M.V."/>
            <person name="Heger A."/>
            <person name="Hillier L."/>
            <person name="Hinrichs A.S."/>
            <person name="Holmes I."/>
            <person name="Hoskins R.A."/>
            <person name="Hubisz M.J."/>
            <person name="Hultmark D."/>
            <person name="Huntley M.A."/>
            <person name="Jaffe D.B."/>
            <person name="Jagadeeshan S."/>
            <person name="Jeck W.R."/>
            <person name="Johnson J."/>
            <person name="Jones C.D."/>
            <person name="Jordan W.C."/>
            <person name="Karpen G.H."/>
            <person name="Kataoka E."/>
            <person name="Keightley P.D."/>
            <person name="Kheradpour P."/>
            <person name="Kirkness E.F."/>
            <person name="Koerich L.B."/>
            <person name="Kristiansen K."/>
            <person name="Kudrna D."/>
            <person name="Kulathinal R.J."/>
            <person name="Kumar S."/>
            <person name="Kwok R."/>
            <person name="Lander E."/>
            <person name="Langley C.H."/>
            <person name="Lapoint R."/>
            <person name="Lazzaro B.P."/>
            <person name="Lee S.J."/>
            <person name="Levesque L."/>
            <person name="Li R."/>
            <person name="Lin C.F."/>
            <person name="Lin M.F."/>
            <person name="Lindblad-Toh K."/>
            <person name="Llopart A."/>
            <person name="Long M."/>
            <person name="Low L."/>
            <person name="Lozovsky E."/>
            <person name="Lu J."/>
            <person name="Luo M."/>
            <person name="Machado C.A."/>
            <person name="Makalowski W."/>
            <person name="Marzo M."/>
            <person name="Matsuda M."/>
            <person name="Matzkin L."/>
            <person name="McAllister B."/>
            <person name="McBride C.S."/>
            <person name="McKernan B."/>
            <person name="McKernan K."/>
            <person name="Mendez-Lago M."/>
            <person name="Minx P."/>
            <person name="Mollenhauer M.U."/>
            <person name="Montooth K."/>
            <person name="Mount S.M."/>
            <person name="Mu X."/>
            <person name="Myers E."/>
            <person name="Negre B."/>
            <person name="Newfeld S."/>
            <person name="Nielsen R."/>
            <person name="Noor M.A."/>
            <person name="O'Grady P."/>
            <person name="Pachter L."/>
            <person name="Papaceit M."/>
            <person name="Parisi M.J."/>
            <person name="Parisi M."/>
            <person name="Parts L."/>
            <person name="Pedersen J.S."/>
            <person name="Pesole G."/>
            <person name="Phillippy A.M."/>
            <person name="Ponting C.P."/>
            <person name="Pop M."/>
            <person name="Porcelli D."/>
            <person name="Powell J.R."/>
            <person name="Prohaska S."/>
            <person name="Pruitt K."/>
            <person name="Puig M."/>
            <person name="Quesneville H."/>
            <person name="Ram K.R."/>
            <person name="Rand D."/>
            <person name="Rasmussen M.D."/>
            <person name="Reed L.K."/>
            <person name="Reenan R."/>
            <person name="Reily A."/>
            <person name="Remington K.A."/>
            <person name="Rieger T.T."/>
            <person name="Ritchie M.G."/>
            <person name="Robin C."/>
            <person name="Rogers Y.H."/>
            <person name="Rohde C."/>
            <person name="Rozas J."/>
            <person name="Rubenfield M.J."/>
            <person name="Ruiz A."/>
            <person name="Russo S."/>
            <person name="Salzberg S.L."/>
            <person name="Sanchez-Gracia A."/>
            <person name="Saranga D.J."/>
            <person name="Sato H."/>
            <person name="Schaeffer S.W."/>
            <person name="Schatz M.C."/>
            <person name="Schlenke T."/>
            <person name="Schwartz R."/>
            <person name="Segarra C."/>
            <person name="Singh R.S."/>
            <person name="Sirot L."/>
            <person name="Sirota M."/>
            <person name="Sisneros N.B."/>
            <person name="Smith C.D."/>
            <person name="Smith T.F."/>
            <person name="Spieth J."/>
            <person name="Stage D.E."/>
            <person name="Stark A."/>
            <person name="Stephan W."/>
            <person name="Strausberg R.L."/>
            <person name="Strempel S."/>
            <person name="Sturgill D."/>
            <person name="Sutton G."/>
            <person name="Sutton G.G."/>
            <person name="Tao W."/>
            <person name="Teichmann S."/>
            <person name="Tobari Y.N."/>
            <person name="Tomimura Y."/>
            <person name="Tsolas J.M."/>
            <person name="Valente V.L."/>
            <person name="Venter E."/>
            <person name="Venter J.C."/>
            <person name="Vicario S."/>
            <person name="Vieira F.G."/>
            <person name="Vilella A.J."/>
            <person name="Villasante A."/>
            <person name="Walenz B."/>
            <person name="Wang J."/>
            <person name="Wasserman M."/>
            <person name="Watts T."/>
            <person name="Wilson D."/>
            <person name="Wilson R.K."/>
            <person name="Wing R.A."/>
            <person name="Wolfner M.F."/>
            <person name="Wong A."/>
            <person name="Wong G.K."/>
            <person name="Wu C.I."/>
            <person name="Wu G."/>
            <person name="Yamamoto D."/>
            <person name="Yang H.P."/>
            <person name="Yang S.P."/>
            <person name="Yorke J.A."/>
            <person name="Yoshida K."/>
            <person name="Zdobnov E."/>
            <person name="Zhang P."/>
            <person name="Zhang Y."/>
            <person name="Zimin A.V."/>
            <person name="Baldwin J."/>
            <person name="Abdouelleil A."/>
            <person name="Abdulkadir J."/>
            <person name="Abebe A."/>
            <person name="Abera B."/>
            <person name="Abreu J."/>
            <person name="Acer S.C."/>
            <person name="Aftuck L."/>
            <person name="Alexander A."/>
            <person name="An P."/>
            <person name="Anderson E."/>
            <person name="Anderson S."/>
            <person name="Arachi H."/>
            <person name="Azer M."/>
            <person name="Bachantsang P."/>
            <person name="Barry A."/>
            <person name="Bayul T."/>
            <person name="Berlin A."/>
            <person name="Bessette D."/>
            <person name="Bloom T."/>
            <person name="Blye J."/>
            <person name="Boguslavskiy L."/>
            <person name="Bonnet C."/>
            <person name="Boukhgalter B."/>
            <person name="Bourzgui I."/>
            <person name="Brown A."/>
            <person name="Cahill P."/>
            <person name="Channer S."/>
            <person name="Cheshatsang Y."/>
            <person name="Chuda L."/>
            <person name="Citroen M."/>
            <person name="Collymore A."/>
            <person name="Cooke P."/>
            <person name="Costello M."/>
            <person name="D'Aco K."/>
            <person name="Daza R."/>
            <person name="De Haan G."/>
            <person name="DeGray S."/>
            <person name="DeMaso C."/>
            <person name="Dhargay N."/>
            <person name="Dooley K."/>
            <person name="Dooley E."/>
            <person name="Doricent M."/>
            <person name="Dorje P."/>
            <person name="Dorjee K."/>
            <person name="Dupes A."/>
            <person name="Elong R."/>
            <person name="Falk J."/>
            <person name="Farina A."/>
            <person name="Faro S."/>
            <person name="Ferguson D."/>
            <person name="Fisher S."/>
            <person name="Foley C.D."/>
            <person name="Franke A."/>
            <person name="Friedrich D."/>
            <person name="Gadbois L."/>
            <person name="Gearin G."/>
            <person name="Gearin C.R."/>
            <person name="Giannoukos G."/>
            <person name="Goode T."/>
            <person name="Graham J."/>
            <person name="Grandbois E."/>
            <person name="Grewal S."/>
            <person name="Gyaltsen K."/>
            <person name="Hafez N."/>
            <person name="Hagos B."/>
            <person name="Hall J."/>
            <person name="Henson C."/>
            <person name="Hollinger A."/>
            <person name="Honan T."/>
            <person name="Huard M.D."/>
            <person name="Hughes L."/>
            <person name="Hurhula B."/>
            <person name="Husby M.E."/>
            <person name="Kamat A."/>
            <person name="Kanga B."/>
            <person name="Kashin S."/>
            <person name="Khazanovich D."/>
            <person name="Kisner P."/>
            <person name="Lance K."/>
            <person name="Lara M."/>
            <person name="Lee W."/>
            <person name="Lennon N."/>
            <person name="Letendre F."/>
            <person name="LeVine R."/>
            <person name="Lipovsky A."/>
            <person name="Liu X."/>
            <person name="Liu J."/>
            <person name="Liu S."/>
            <person name="Lokyitsang T."/>
            <person name="Lokyitsang Y."/>
            <person name="Lubonja R."/>
            <person name="Lui A."/>
            <person name="MacDonald P."/>
            <person name="Magnisalis V."/>
            <person name="Maru K."/>
            <person name="Matthews C."/>
            <person name="McCusker W."/>
            <person name="McDonough S."/>
            <person name="Mehta T."/>
            <person name="Meldrim J."/>
            <person name="Meneus L."/>
            <person name="Mihai O."/>
            <person name="Mihalev A."/>
            <person name="Mihova T."/>
            <person name="Mittelman R."/>
            <person name="Mlenga V."/>
            <person name="Montmayeur A."/>
            <person name="Mulrain L."/>
            <person name="Navidi A."/>
            <person name="Naylor J."/>
            <person name="Negash T."/>
            <person name="Nguyen T."/>
            <person name="Nguyen N."/>
            <person name="Nicol R."/>
            <person name="Norbu C."/>
            <person name="Norbu N."/>
            <person name="Novod N."/>
            <person name="O'Neill B."/>
            <person name="Osman S."/>
            <person name="Markiewicz E."/>
            <person name="Oyono O.L."/>
            <person name="Patti C."/>
            <person name="Phunkhang P."/>
            <person name="Pierre F."/>
            <person name="Priest M."/>
            <person name="Raghuraman S."/>
            <person name="Rege F."/>
            <person name="Reyes R."/>
            <person name="Rise C."/>
            <person name="Rogov P."/>
            <person name="Ross K."/>
            <person name="Ryan E."/>
            <person name="Settipalli S."/>
            <person name="Shea T."/>
            <person name="Sherpa N."/>
            <person name="Shi L."/>
            <person name="Shih D."/>
            <person name="Sparrow T."/>
            <person name="Spaulding J."/>
            <person name="Stalker J."/>
            <person name="Stange-Thomann N."/>
            <person name="Stavropoulos S."/>
            <person name="Stone C."/>
            <person name="Strader C."/>
            <person name="Tesfaye S."/>
            <person name="Thomson T."/>
            <person name="Thoulutsang Y."/>
            <person name="Thoulutsang D."/>
            <person name="Topham K."/>
            <person name="Topping I."/>
            <person name="Tsamla T."/>
            <person name="Vassiliev H."/>
            <person name="Vo A."/>
            <person name="Wangchuk T."/>
            <person name="Wangdi T."/>
            <person name="Weiand M."/>
            <person name="Wilkinson J."/>
            <person name="Wilson A."/>
            <person name="Yadav S."/>
            <person name="Young G."/>
            <person name="Yu Q."/>
            <person name="Zembek L."/>
            <person name="Zhong D."/>
            <person name="Zimmer A."/>
            <person name="Zwirko Z."/>
            <person name="Jaffe D.B."/>
            <person name="Alvarez P."/>
            <person name="Brockman W."/>
            <person name="Butler J."/>
            <person name="Chin C."/>
            <person name="Gnerre S."/>
            <person name="Grabherr M."/>
            <person name="Kleber M."/>
            <person name="Mauceli E."/>
            <person name="MacCallum I."/>
        </authorList>
    </citation>
    <scope>NUCLEOTIDE SEQUENCE [LARGE SCALE GENOMIC DNA]</scope>
    <source>
        <strain evidence="9">Tucson 14030-0811.24</strain>
    </source>
</reference>
<accession>B4N899</accession>
<dbReference type="eggNOG" id="KOG1516">
    <property type="taxonomic scope" value="Eukaryota"/>
</dbReference>
<dbReference type="PANTHER" id="PTHR43142">
    <property type="entry name" value="CARBOXYLIC ESTER HYDROLASE"/>
    <property type="match status" value="1"/>
</dbReference>
<dbReference type="Proteomes" id="UP000007798">
    <property type="component" value="Unassembled WGS sequence"/>
</dbReference>
<keyword evidence="5" id="KW-0325">Glycoprotein</keyword>
<dbReference type="InterPro" id="IPR029058">
    <property type="entry name" value="AB_hydrolase_fold"/>
</dbReference>
<dbReference type="GO" id="GO:0106435">
    <property type="term" value="F:carboxylesterase activity"/>
    <property type="evidence" value="ECO:0007669"/>
    <property type="project" value="UniProtKB-EC"/>
</dbReference>
<evidence type="ECO:0000256" key="6">
    <source>
        <dbReference type="ARBA" id="ARBA00039155"/>
    </source>
</evidence>
<evidence type="ECO:0000313" key="9">
    <source>
        <dbReference type="Proteomes" id="UP000007798"/>
    </source>
</evidence>
<comment type="similarity">
    <text evidence="1">Belongs to the type-B carboxylesterase/lipase family.</text>
</comment>
<dbReference type="PANTHER" id="PTHR43142:SF1">
    <property type="entry name" value="CARBOXYLIC ESTER HYDROLASE"/>
    <property type="match status" value="1"/>
</dbReference>
<dbReference type="FunFam" id="3.40.50.1820:FF:000092">
    <property type="entry name" value="Carboxylic ester hydrolase"/>
    <property type="match status" value="1"/>
</dbReference>
<dbReference type="Gene3D" id="3.40.50.1820">
    <property type="entry name" value="alpha/beta hydrolase"/>
    <property type="match status" value="2"/>
</dbReference>
<dbReference type="InParanoid" id="B4N899"/>
<dbReference type="HOGENOM" id="CLU_006586_13_2_1"/>
<proteinExistence type="inferred from homology"/>
<evidence type="ECO:0000256" key="2">
    <source>
        <dbReference type="ARBA" id="ARBA00022487"/>
    </source>
</evidence>
<dbReference type="SUPFAM" id="SSF53474">
    <property type="entry name" value="alpha/beta-Hydrolases"/>
    <property type="match status" value="2"/>
</dbReference>
<dbReference type="EC" id="3.1.1.1" evidence="6"/>
<dbReference type="OrthoDB" id="19653at2759"/>
<organism evidence="8 9">
    <name type="scientific">Drosophila willistoni</name>
    <name type="common">Fruit fly</name>
    <dbReference type="NCBI Taxonomy" id="7260"/>
    <lineage>
        <taxon>Eukaryota</taxon>
        <taxon>Metazoa</taxon>
        <taxon>Ecdysozoa</taxon>
        <taxon>Arthropoda</taxon>
        <taxon>Hexapoda</taxon>
        <taxon>Insecta</taxon>
        <taxon>Pterygota</taxon>
        <taxon>Neoptera</taxon>
        <taxon>Endopterygota</taxon>
        <taxon>Diptera</taxon>
        <taxon>Brachycera</taxon>
        <taxon>Muscomorpha</taxon>
        <taxon>Ephydroidea</taxon>
        <taxon>Drosophilidae</taxon>
        <taxon>Drosophila</taxon>
        <taxon>Sophophora</taxon>
    </lineage>
</organism>
<evidence type="ECO:0000256" key="4">
    <source>
        <dbReference type="ARBA" id="ARBA00023157"/>
    </source>
</evidence>
<evidence type="ECO:0000256" key="1">
    <source>
        <dbReference type="ARBA" id="ARBA00005964"/>
    </source>
</evidence>
<dbReference type="EMBL" id="CH964232">
    <property type="protein sequence ID" value="EDW81350.2"/>
    <property type="molecule type" value="Genomic_DNA"/>
</dbReference>
<dbReference type="STRING" id="7260.B4N899"/>
<dbReference type="SMR" id="B4N899"/>
<dbReference type="ESTHER" id="drowi-b4n899.2">
    <property type="family name" value="Carb_B_Arthropoda"/>
</dbReference>
<dbReference type="AlphaFoldDB" id="B4N899"/>
<keyword evidence="4" id="KW-1015">Disulfide bond</keyword>
<keyword evidence="9" id="KW-1185">Reference proteome</keyword>
<protein>
    <recommendedName>
        <fullName evidence="6">carboxylesterase</fullName>
        <ecNumber evidence="6">3.1.1.1</ecNumber>
    </recommendedName>
</protein>
<dbReference type="ESTHER" id="drowi-b4n899.1">
    <property type="family name" value="Carb_B_Arthropoda"/>
</dbReference>
<keyword evidence="3" id="KW-0378">Hydrolase</keyword>
<evidence type="ECO:0000256" key="3">
    <source>
        <dbReference type="ARBA" id="ARBA00022801"/>
    </source>
</evidence>
<gene>
    <name evidence="8" type="primary">Dwil\GK11071</name>
    <name evidence="8" type="ORF">Dwil_GK11071</name>
</gene>
<dbReference type="InterPro" id="IPR002018">
    <property type="entry name" value="CarbesteraseB"/>
</dbReference>
<evidence type="ECO:0000313" key="8">
    <source>
        <dbReference type="EMBL" id="EDW81350.2"/>
    </source>
</evidence>
<feature type="domain" description="Carboxylesterase type B" evidence="7">
    <location>
        <begin position="9"/>
        <end position="514"/>
    </location>
</feature>
<dbReference type="FunCoup" id="B4N899">
    <property type="interactions" value="7"/>
</dbReference>
<evidence type="ECO:0000259" key="7">
    <source>
        <dbReference type="Pfam" id="PF00135"/>
    </source>
</evidence>